<keyword evidence="1" id="KW-1133">Transmembrane helix</keyword>
<keyword evidence="1" id="KW-0812">Transmembrane</keyword>
<dbReference type="Proteomes" id="UP000271889">
    <property type="component" value="Unassembled WGS sequence"/>
</dbReference>
<dbReference type="OrthoDB" id="5820127at2759"/>
<protein>
    <recommendedName>
        <fullName evidence="4">G-protein coupled receptors family 1 profile domain-containing protein</fullName>
    </recommendedName>
</protein>
<feature type="transmembrane region" description="Helical" evidence="1">
    <location>
        <begin position="79"/>
        <end position="103"/>
    </location>
</feature>
<evidence type="ECO:0000256" key="1">
    <source>
        <dbReference type="SAM" id="Phobius"/>
    </source>
</evidence>
<evidence type="ECO:0008006" key="4">
    <source>
        <dbReference type="Google" id="ProtNLM"/>
    </source>
</evidence>
<dbReference type="Gene3D" id="1.20.1070.10">
    <property type="entry name" value="Rhodopsin 7-helix transmembrane proteins"/>
    <property type="match status" value="1"/>
</dbReference>
<reference evidence="2 3" key="1">
    <citation type="submission" date="2018-11" db="EMBL/GenBank/DDBJ databases">
        <authorList>
            <consortium name="Pathogen Informatics"/>
        </authorList>
    </citation>
    <scope>NUCLEOTIDE SEQUENCE [LARGE SCALE GENOMIC DNA]</scope>
</reference>
<dbReference type="Pfam" id="PF10320">
    <property type="entry name" value="7TM_GPCR_Srsx"/>
    <property type="match status" value="1"/>
</dbReference>
<evidence type="ECO:0000313" key="3">
    <source>
        <dbReference type="Proteomes" id="UP000271889"/>
    </source>
</evidence>
<gene>
    <name evidence="2" type="ORF">CGOC_LOCUS8440</name>
</gene>
<feature type="transmembrane region" description="Helical" evidence="1">
    <location>
        <begin position="12"/>
        <end position="34"/>
    </location>
</feature>
<name>A0A3P6TPN6_CYLGO</name>
<feature type="transmembrane region" description="Helical" evidence="1">
    <location>
        <begin position="46"/>
        <end position="73"/>
    </location>
</feature>
<dbReference type="EMBL" id="UYRV01030974">
    <property type="protein sequence ID" value="VDK85349.1"/>
    <property type="molecule type" value="Genomic_DNA"/>
</dbReference>
<keyword evidence="3" id="KW-1185">Reference proteome</keyword>
<keyword evidence="1" id="KW-0472">Membrane</keyword>
<organism evidence="2 3">
    <name type="scientific">Cylicostephanus goldi</name>
    <name type="common">Nematode worm</name>
    <dbReference type="NCBI Taxonomy" id="71465"/>
    <lineage>
        <taxon>Eukaryota</taxon>
        <taxon>Metazoa</taxon>
        <taxon>Ecdysozoa</taxon>
        <taxon>Nematoda</taxon>
        <taxon>Chromadorea</taxon>
        <taxon>Rhabditida</taxon>
        <taxon>Rhabditina</taxon>
        <taxon>Rhabditomorpha</taxon>
        <taxon>Strongyloidea</taxon>
        <taxon>Strongylidae</taxon>
        <taxon>Cylicostephanus</taxon>
    </lineage>
</organism>
<evidence type="ECO:0000313" key="2">
    <source>
        <dbReference type="EMBL" id="VDK85349.1"/>
    </source>
</evidence>
<dbReference type="InterPro" id="IPR019424">
    <property type="entry name" value="7TM_GPCR_Srsx"/>
</dbReference>
<sequence>MDVMYGQFQTVYSIALFLLSFFTLVTYAIFLVKVRRKSIDLNMKGIYRSLIVTSFTIVFCSLAVGFGIVVSAITHTYSATMGLLIGISINISIASNFFVYYFISEQYRTAINHYLYINILKSALRPSDKKSRTSVVTVTAIA</sequence>
<accession>A0A3P6TPN6</accession>
<proteinExistence type="predicted"/>
<dbReference type="SUPFAM" id="SSF81321">
    <property type="entry name" value="Family A G protein-coupled receptor-like"/>
    <property type="match status" value="1"/>
</dbReference>
<dbReference type="AlphaFoldDB" id="A0A3P6TPN6"/>